<dbReference type="RefSeq" id="WP_419194951.1">
    <property type="nucleotide sequence ID" value="NZ_SJPJ01000001.1"/>
</dbReference>
<sequence>MSPTILCICESCRFNTVGFGNVGNVVNGGDADVVAAGKMHAAGYTFYLSANGFWLTDTVPTVIIE</sequence>
<protein>
    <submittedName>
        <fullName evidence="1">Uncharacterized protein</fullName>
    </submittedName>
</protein>
<dbReference type="EMBL" id="SJPJ01000001">
    <property type="protein sequence ID" value="TWT84662.1"/>
    <property type="molecule type" value="Genomic_DNA"/>
</dbReference>
<comment type="caution">
    <text evidence="1">The sequence shown here is derived from an EMBL/GenBank/DDBJ whole genome shotgun (WGS) entry which is preliminary data.</text>
</comment>
<evidence type="ECO:0000313" key="2">
    <source>
        <dbReference type="Proteomes" id="UP000315010"/>
    </source>
</evidence>
<name>A0A5C5ZBI9_9BACT</name>
<organism evidence="1 2">
    <name type="scientific">Novipirellula herctigrandis</name>
    <dbReference type="NCBI Taxonomy" id="2527986"/>
    <lineage>
        <taxon>Bacteria</taxon>
        <taxon>Pseudomonadati</taxon>
        <taxon>Planctomycetota</taxon>
        <taxon>Planctomycetia</taxon>
        <taxon>Pirellulales</taxon>
        <taxon>Pirellulaceae</taxon>
        <taxon>Novipirellula</taxon>
    </lineage>
</organism>
<proteinExistence type="predicted"/>
<gene>
    <name evidence="1" type="ORF">CA13_61420</name>
</gene>
<dbReference type="AlphaFoldDB" id="A0A5C5ZBI9"/>
<accession>A0A5C5ZBI9</accession>
<keyword evidence="2" id="KW-1185">Reference proteome</keyword>
<reference evidence="1 2" key="1">
    <citation type="submission" date="2019-02" db="EMBL/GenBank/DDBJ databases">
        <title>Deep-cultivation of Planctomycetes and their phenomic and genomic characterization uncovers novel biology.</title>
        <authorList>
            <person name="Wiegand S."/>
            <person name="Jogler M."/>
            <person name="Boedeker C."/>
            <person name="Pinto D."/>
            <person name="Vollmers J."/>
            <person name="Rivas-Marin E."/>
            <person name="Kohn T."/>
            <person name="Peeters S.H."/>
            <person name="Heuer A."/>
            <person name="Rast P."/>
            <person name="Oberbeckmann S."/>
            <person name="Bunk B."/>
            <person name="Jeske O."/>
            <person name="Meyerdierks A."/>
            <person name="Storesund J.E."/>
            <person name="Kallscheuer N."/>
            <person name="Luecker S."/>
            <person name="Lage O.M."/>
            <person name="Pohl T."/>
            <person name="Merkel B.J."/>
            <person name="Hornburger P."/>
            <person name="Mueller R.-W."/>
            <person name="Bruemmer F."/>
            <person name="Labrenz M."/>
            <person name="Spormann A.M."/>
            <person name="Op Den Camp H."/>
            <person name="Overmann J."/>
            <person name="Amann R."/>
            <person name="Jetten M.S.M."/>
            <person name="Mascher T."/>
            <person name="Medema M.H."/>
            <person name="Devos D.P."/>
            <person name="Kaster A.-K."/>
            <person name="Ovreas L."/>
            <person name="Rohde M."/>
            <person name="Galperin M.Y."/>
            <person name="Jogler C."/>
        </authorList>
    </citation>
    <scope>NUCLEOTIDE SEQUENCE [LARGE SCALE GENOMIC DNA]</scope>
    <source>
        <strain evidence="1 2">CA13</strain>
    </source>
</reference>
<dbReference type="Proteomes" id="UP000315010">
    <property type="component" value="Unassembled WGS sequence"/>
</dbReference>
<evidence type="ECO:0000313" key="1">
    <source>
        <dbReference type="EMBL" id="TWT84662.1"/>
    </source>
</evidence>